<dbReference type="SUPFAM" id="SSF51735">
    <property type="entry name" value="NAD(P)-binding Rossmann-fold domains"/>
    <property type="match status" value="1"/>
</dbReference>
<dbReference type="InterPro" id="IPR052585">
    <property type="entry name" value="Lipid_raft_assoc_Zn_ADH"/>
</dbReference>
<accession>A0A2B7Z3D9</accession>
<keyword evidence="4" id="KW-1185">Reference proteome</keyword>
<dbReference type="InterPro" id="IPR020843">
    <property type="entry name" value="ER"/>
</dbReference>
<dbReference type="SUPFAM" id="SSF50129">
    <property type="entry name" value="GroES-like"/>
    <property type="match status" value="1"/>
</dbReference>
<dbReference type="OrthoDB" id="414243at2759"/>
<evidence type="ECO:0000259" key="2">
    <source>
        <dbReference type="SMART" id="SM00829"/>
    </source>
</evidence>
<dbReference type="SMART" id="SM00829">
    <property type="entry name" value="PKS_ER"/>
    <property type="match status" value="1"/>
</dbReference>
<dbReference type="Proteomes" id="UP000224634">
    <property type="component" value="Unassembled WGS sequence"/>
</dbReference>
<dbReference type="AlphaFoldDB" id="A0A2B7Z3D9"/>
<feature type="domain" description="Enoyl reductase (ER)" evidence="2">
    <location>
        <begin position="27"/>
        <end position="388"/>
    </location>
</feature>
<dbReference type="Gene3D" id="3.40.50.720">
    <property type="entry name" value="NAD(P)-binding Rossmann-like Domain"/>
    <property type="match status" value="1"/>
</dbReference>
<organism evidence="3 4">
    <name type="scientific">Polytolypa hystricis (strain UAMH7299)</name>
    <dbReference type="NCBI Taxonomy" id="1447883"/>
    <lineage>
        <taxon>Eukaryota</taxon>
        <taxon>Fungi</taxon>
        <taxon>Dikarya</taxon>
        <taxon>Ascomycota</taxon>
        <taxon>Pezizomycotina</taxon>
        <taxon>Eurotiomycetes</taxon>
        <taxon>Eurotiomycetidae</taxon>
        <taxon>Onygenales</taxon>
        <taxon>Onygenales incertae sedis</taxon>
        <taxon>Polytolypa</taxon>
    </lineage>
</organism>
<dbReference type="EMBL" id="PDNA01000006">
    <property type="protein sequence ID" value="PGH27572.1"/>
    <property type="molecule type" value="Genomic_DNA"/>
</dbReference>
<dbReference type="STRING" id="1447883.A0A2B7Z3D9"/>
<comment type="caution">
    <text evidence="3">The sequence shown here is derived from an EMBL/GenBank/DDBJ whole genome shotgun (WGS) entry which is preliminary data.</text>
</comment>
<reference evidence="3 4" key="1">
    <citation type="submission" date="2017-10" db="EMBL/GenBank/DDBJ databases">
        <title>Comparative genomics in systemic dimorphic fungi from Ajellomycetaceae.</title>
        <authorList>
            <person name="Munoz J.F."/>
            <person name="Mcewen J.G."/>
            <person name="Clay O.K."/>
            <person name="Cuomo C.A."/>
        </authorList>
    </citation>
    <scope>NUCLEOTIDE SEQUENCE [LARGE SCALE GENOMIC DNA]</scope>
    <source>
        <strain evidence="3 4">UAMH7299</strain>
    </source>
</reference>
<protein>
    <recommendedName>
        <fullName evidence="2">Enoyl reductase (ER) domain-containing protein</fullName>
    </recommendedName>
</protein>
<gene>
    <name evidence="3" type="ORF">AJ80_00814</name>
</gene>
<feature type="compositionally biased region" description="Polar residues" evidence="1">
    <location>
        <begin position="22"/>
        <end position="31"/>
    </location>
</feature>
<feature type="region of interest" description="Disordered" evidence="1">
    <location>
        <begin position="177"/>
        <end position="203"/>
    </location>
</feature>
<dbReference type="PANTHER" id="PTHR43482">
    <property type="entry name" value="PROTEIN AST1-RELATED"/>
    <property type="match status" value="1"/>
</dbReference>
<evidence type="ECO:0000313" key="4">
    <source>
        <dbReference type="Proteomes" id="UP000224634"/>
    </source>
</evidence>
<sequence>MANQEDIPPTMFALHLPPGPYNKTSPPQPSSLKYTNTYPTPQPSQNQYLIKVQATALCREELTWPEVLQHPHPSRTTAPIPGHDFAGIVLATPANDEHSINGPKFKVGDEVFGMLGAYSNGAAADVVVAEEIEIAMRPLNIPAAEAASIPLSALTAWQAFFKYAAAEAELLTEFSQDFDVGERKSPPPSSRAEEEKEEEQPENKKAIRVLVTNASGGVGVQALRMLRAPSLFGPHAEQFWICATCSHRNEKFVRQELGASEVLDYTKTPDLGTAFEERGWEAVDIVLDCIGGDTLRQVHAASVVRDGGVVLSIAQPVKEEWGDLGIQKRGVTSRFFIVEPDGEALGKIALLVEREELKAYVHQVFGLSEGKEAMEVVENKRVRGKVVLMVNCADR</sequence>
<dbReference type="PANTHER" id="PTHR43482:SF1">
    <property type="entry name" value="PROTEIN AST1-RELATED"/>
    <property type="match status" value="1"/>
</dbReference>
<feature type="region of interest" description="Disordered" evidence="1">
    <location>
        <begin position="1"/>
        <end position="31"/>
    </location>
</feature>
<dbReference type="GO" id="GO:0016491">
    <property type="term" value="F:oxidoreductase activity"/>
    <property type="evidence" value="ECO:0007669"/>
    <property type="project" value="InterPro"/>
</dbReference>
<name>A0A2B7Z3D9_POLH7</name>
<dbReference type="InterPro" id="IPR013154">
    <property type="entry name" value="ADH-like_N"/>
</dbReference>
<evidence type="ECO:0000313" key="3">
    <source>
        <dbReference type="EMBL" id="PGH27572.1"/>
    </source>
</evidence>
<dbReference type="Pfam" id="PF08240">
    <property type="entry name" value="ADH_N"/>
    <property type="match status" value="1"/>
</dbReference>
<proteinExistence type="predicted"/>
<dbReference type="Gene3D" id="3.90.180.10">
    <property type="entry name" value="Medium-chain alcohol dehydrogenases, catalytic domain"/>
    <property type="match status" value="2"/>
</dbReference>
<evidence type="ECO:0000256" key="1">
    <source>
        <dbReference type="SAM" id="MobiDB-lite"/>
    </source>
</evidence>
<dbReference type="CDD" id="cd05289">
    <property type="entry name" value="MDR_like_2"/>
    <property type="match status" value="1"/>
</dbReference>
<dbReference type="InterPro" id="IPR036291">
    <property type="entry name" value="NAD(P)-bd_dom_sf"/>
</dbReference>
<dbReference type="Pfam" id="PF13602">
    <property type="entry name" value="ADH_zinc_N_2"/>
    <property type="match status" value="1"/>
</dbReference>
<dbReference type="InterPro" id="IPR011032">
    <property type="entry name" value="GroES-like_sf"/>
</dbReference>